<dbReference type="AlphaFoldDB" id="A0A2P2PXP0"/>
<proteinExistence type="predicted"/>
<dbReference type="EMBL" id="GGEC01079024">
    <property type="protein sequence ID" value="MBX59508.1"/>
    <property type="molecule type" value="Transcribed_RNA"/>
</dbReference>
<reference evidence="1" key="1">
    <citation type="submission" date="2018-02" db="EMBL/GenBank/DDBJ databases">
        <title>Rhizophora mucronata_Transcriptome.</title>
        <authorList>
            <person name="Meera S.P."/>
            <person name="Sreeshan A."/>
            <person name="Augustine A."/>
        </authorList>
    </citation>
    <scope>NUCLEOTIDE SEQUENCE</scope>
    <source>
        <tissue evidence="1">Leaf</tissue>
    </source>
</reference>
<organism evidence="1">
    <name type="scientific">Rhizophora mucronata</name>
    <name type="common">Asiatic mangrove</name>
    <dbReference type="NCBI Taxonomy" id="61149"/>
    <lineage>
        <taxon>Eukaryota</taxon>
        <taxon>Viridiplantae</taxon>
        <taxon>Streptophyta</taxon>
        <taxon>Embryophyta</taxon>
        <taxon>Tracheophyta</taxon>
        <taxon>Spermatophyta</taxon>
        <taxon>Magnoliopsida</taxon>
        <taxon>eudicotyledons</taxon>
        <taxon>Gunneridae</taxon>
        <taxon>Pentapetalae</taxon>
        <taxon>rosids</taxon>
        <taxon>fabids</taxon>
        <taxon>Malpighiales</taxon>
        <taxon>Rhizophoraceae</taxon>
        <taxon>Rhizophora</taxon>
    </lineage>
</organism>
<evidence type="ECO:0000313" key="1">
    <source>
        <dbReference type="EMBL" id="MBX59508.1"/>
    </source>
</evidence>
<name>A0A2P2PXP0_RHIMU</name>
<protein>
    <submittedName>
        <fullName evidence="1">Uncharacterized protein</fullName>
    </submittedName>
</protein>
<sequence>MHRSVGGVVLYFCATASKRVNLEDFSSQLAHPTPPKQRSKLEKEGSRDVRVFTTVKGKSEKAKCQMFLYN</sequence>
<accession>A0A2P2PXP0</accession>